<accession>A0A1I7ZCR8</accession>
<feature type="region of interest" description="Disordered" evidence="1">
    <location>
        <begin position="155"/>
        <end position="181"/>
    </location>
</feature>
<dbReference type="Proteomes" id="UP000095287">
    <property type="component" value="Unplaced"/>
</dbReference>
<keyword evidence="2" id="KW-1185">Reference proteome</keyword>
<name>A0A1I7ZCR8_9BILA</name>
<evidence type="ECO:0000313" key="3">
    <source>
        <dbReference type="WBParaSite" id="L893_g24864.t1"/>
    </source>
</evidence>
<evidence type="ECO:0000313" key="2">
    <source>
        <dbReference type="Proteomes" id="UP000095287"/>
    </source>
</evidence>
<sequence>MNFDRGNLTAASAHNSWIHNSPEHVFLVIRINNKKAVASYASEMNAMSIDETVPHAKAVVACTTSSLTGNPTLEAILKEPRRPANPETAHPYACPFGPIGAKIKKSKVKSSESLANMPDYSLFDVPDSAIADLYWPVTSGNVWDPTSAPREEQFATQEEWPLPENRSIQKPKRSPVRLPWSSPNKNVKYSKHIRNIENSEYLREPLIRVQSSTLLEEFERTMPHLFC</sequence>
<evidence type="ECO:0000256" key="1">
    <source>
        <dbReference type="SAM" id="MobiDB-lite"/>
    </source>
</evidence>
<organism evidence="2 3">
    <name type="scientific">Steinernema glaseri</name>
    <dbReference type="NCBI Taxonomy" id="37863"/>
    <lineage>
        <taxon>Eukaryota</taxon>
        <taxon>Metazoa</taxon>
        <taxon>Ecdysozoa</taxon>
        <taxon>Nematoda</taxon>
        <taxon>Chromadorea</taxon>
        <taxon>Rhabditida</taxon>
        <taxon>Tylenchina</taxon>
        <taxon>Panagrolaimomorpha</taxon>
        <taxon>Strongyloidoidea</taxon>
        <taxon>Steinernematidae</taxon>
        <taxon>Steinernema</taxon>
    </lineage>
</organism>
<dbReference type="WBParaSite" id="L893_g24864.t1">
    <property type="protein sequence ID" value="L893_g24864.t1"/>
    <property type="gene ID" value="L893_g24864"/>
</dbReference>
<reference evidence="3" key="1">
    <citation type="submission" date="2016-11" db="UniProtKB">
        <authorList>
            <consortium name="WormBaseParasite"/>
        </authorList>
    </citation>
    <scope>IDENTIFICATION</scope>
</reference>
<protein>
    <submittedName>
        <fullName evidence="3">Nucleoporin NUP53</fullName>
    </submittedName>
</protein>
<proteinExistence type="predicted"/>
<dbReference type="AlphaFoldDB" id="A0A1I7ZCR8"/>